<name>A0ACB9SUF6_HOLOL</name>
<dbReference type="EMBL" id="CM043021">
    <property type="protein sequence ID" value="KAI4458364.1"/>
    <property type="molecule type" value="Genomic_DNA"/>
</dbReference>
<comment type="caution">
    <text evidence="1">The sequence shown here is derived from an EMBL/GenBank/DDBJ whole genome shotgun (WGS) entry which is preliminary data.</text>
</comment>
<gene>
    <name evidence="1" type="ORF">MML48_7g00008884</name>
</gene>
<proteinExistence type="predicted"/>
<dbReference type="Proteomes" id="UP001056778">
    <property type="component" value="Chromosome 7"/>
</dbReference>
<accession>A0ACB9SUF6</accession>
<protein>
    <submittedName>
        <fullName evidence="1">Uncharacterized protein</fullName>
    </submittedName>
</protein>
<evidence type="ECO:0000313" key="1">
    <source>
        <dbReference type="EMBL" id="KAI4458364.1"/>
    </source>
</evidence>
<organism evidence="1 2">
    <name type="scientific">Holotrichia oblita</name>
    <name type="common">Chafer beetle</name>
    <dbReference type="NCBI Taxonomy" id="644536"/>
    <lineage>
        <taxon>Eukaryota</taxon>
        <taxon>Metazoa</taxon>
        <taxon>Ecdysozoa</taxon>
        <taxon>Arthropoda</taxon>
        <taxon>Hexapoda</taxon>
        <taxon>Insecta</taxon>
        <taxon>Pterygota</taxon>
        <taxon>Neoptera</taxon>
        <taxon>Endopterygota</taxon>
        <taxon>Coleoptera</taxon>
        <taxon>Polyphaga</taxon>
        <taxon>Scarabaeiformia</taxon>
        <taxon>Scarabaeidae</taxon>
        <taxon>Melolonthinae</taxon>
        <taxon>Holotrichia</taxon>
    </lineage>
</organism>
<sequence length="187" mass="21847">MYVQVCVKKILDDNLRKNSFINNKPGEGWYKSFLKRHPRITLKTSEAITSASAVVSEYDIRKSFSDIEKYLKEKEYFEVLNDPSRVFNGDETCFYLCPKNKQVLLPKGAKNVYEIEHHTKVNLTVMFTFCANGDTTPPMVIYPYQRIPADIIRSVQDTWGVANSDNGWMKNEIFYEYGLFEMLRQIK</sequence>
<reference evidence="1" key="1">
    <citation type="submission" date="2022-04" db="EMBL/GenBank/DDBJ databases">
        <title>Chromosome-scale genome assembly of Holotrichia oblita Faldermann.</title>
        <authorList>
            <person name="Rongchong L."/>
        </authorList>
    </citation>
    <scope>NUCLEOTIDE SEQUENCE</scope>
    <source>
        <strain evidence="1">81SQS9</strain>
    </source>
</reference>
<keyword evidence="2" id="KW-1185">Reference proteome</keyword>
<evidence type="ECO:0000313" key="2">
    <source>
        <dbReference type="Proteomes" id="UP001056778"/>
    </source>
</evidence>